<evidence type="ECO:0000256" key="2">
    <source>
        <dbReference type="ARBA" id="ARBA00022525"/>
    </source>
</evidence>
<name>A0ABS2AME8_9ACTN</name>
<evidence type="ECO:0000256" key="6">
    <source>
        <dbReference type="SAM" id="Phobius"/>
    </source>
</evidence>
<feature type="domain" description="Gram-positive cocci surface proteins LPxTG" evidence="7">
    <location>
        <begin position="468"/>
        <end position="502"/>
    </location>
</feature>
<evidence type="ECO:0000256" key="1">
    <source>
        <dbReference type="ARBA" id="ARBA00022512"/>
    </source>
</evidence>
<feature type="compositionally biased region" description="Low complexity" evidence="5">
    <location>
        <begin position="438"/>
        <end position="448"/>
    </location>
</feature>
<feature type="compositionally biased region" description="Basic and acidic residues" evidence="5">
    <location>
        <begin position="105"/>
        <end position="149"/>
    </location>
</feature>
<dbReference type="PROSITE" id="PS50847">
    <property type="entry name" value="GRAM_POS_ANCHORING"/>
    <property type="match status" value="1"/>
</dbReference>
<evidence type="ECO:0000313" key="8">
    <source>
        <dbReference type="EMBL" id="MBM2621022.1"/>
    </source>
</evidence>
<keyword evidence="6" id="KW-0812">Transmembrane</keyword>
<feature type="compositionally biased region" description="Low complexity" evidence="5">
    <location>
        <begin position="413"/>
        <end position="429"/>
    </location>
</feature>
<evidence type="ECO:0000313" key="9">
    <source>
        <dbReference type="Proteomes" id="UP000632138"/>
    </source>
</evidence>
<dbReference type="RefSeq" id="WP_236048953.1">
    <property type="nucleotide sequence ID" value="NZ_JAENHP010000017.1"/>
</dbReference>
<feature type="compositionally biased region" description="Low complexity" evidence="5">
    <location>
        <begin position="150"/>
        <end position="161"/>
    </location>
</feature>
<feature type="region of interest" description="Disordered" evidence="5">
    <location>
        <begin position="98"/>
        <end position="167"/>
    </location>
</feature>
<dbReference type="InterPro" id="IPR019931">
    <property type="entry name" value="LPXTG_anchor"/>
</dbReference>
<keyword evidence="9" id="KW-1185">Reference proteome</keyword>
<keyword evidence="4" id="KW-0572">Peptidoglycan-anchor</keyword>
<reference evidence="8 9" key="1">
    <citation type="submission" date="2021-01" db="EMBL/GenBank/DDBJ databases">
        <title>Actinoplanes sp. nov. LDG1-06 isolated from lichen.</title>
        <authorList>
            <person name="Saeng-In P."/>
            <person name="Phongsopitanun W."/>
            <person name="Kanchanasin P."/>
            <person name="Yuki M."/>
            <person name="Kudo T."/>
            <person name="Ohkuma M."/>
            <person name="Tanasupawat S."/>
        </authorList>
    </citation>
    <scope>NUCLEOTIDE SEQUENCE [LARGE SCALE GENOMIC DNA]</scope>
    <source>
        <strain evidence="8 9">LDG1-06</strain>
    </source>
</reference>
<protein>
    <recommendedName>
        <fullName evidence="7">Gram-positive cocci surface proteins LPxTG domain-containing protein</fullName>
    </recommendedName>
</protein>
<evidence type="ECO:0000259" key="7">
    <source>
        <dbReference type="PROSITE" id="PS50847"/>
    </source>
</evidence>
<dbReference type="EMBL" id="JAENHP010000017">
    <property type="protein sequence ID" value="MBM2621022.1"/>
    <property type="molecule type" value="Genomic_DNA"/>
</dbReference>
<accession>A0ABS2AME8</accession>
<gene>
    <name evidence="8" type="ORF">JIG36_36530</name>
</gene>
<keyword evidence="2" id="KW-0964">Secreted</keyword>
<dbReference type="Proteomes" id="UP000632138">
    <property type="component" value="Unassembled WGS sequence"/>
</dbReference>
<sequence>MAALAVVAVPAEAQGRTGATGECEGARFTATARADLAKVSVLDAGLLRPGLPALADVRLASAQGSADSAGRPHRTVATGRYADARLLGLRVPGVPIAGTVAESRAPGEHGGRAGKDESRAPGERGGRAGKDESRAPGERGDRAGDDESRAAGADESVAAGANRSVTGLGKRDDKSLVSVNAGGLATIQLGRTTADARWDDAYLCGETGPLTRSATMLAGAQFLGGGGATPAIRAMRPSGTGQPTSLLKLGPTGSTQSATDLVRRKGRLAVSAAAGVALSDLTLFGGTPQEVSIKVITQPTLTVTATGDRRYSEVDYRPAVLRVTAAGKPVATLDTRDTSVGLDLFGGLTGSSLLSAKVSLGGPRQTITDSAVRAEAAALRVEVTLGGTHLLDVALGHLSAEASAPPLLTVATRPRTTYTVRPPAGTPAEEPADEEPVEPASSPSATPAATPPPAVNTAAEPDKESGALALTGANIAAAAGGGLLLLILGVAAVVLTRRRRRS</sequence>
<keyword evidence="3" id="KW-0732">Signal</keyword>
<evidence type="ECO:0000256" key="3">
    <source>
        <dbReference type="ARBA" id="ARBA00022729"/>
    </source>
</evidence>
<keyword evidence="1" id="KW-0134">Cell wall</keyword>
<keyword evidence="6" id="KW-0472">Membrane</keyword>
<organism evidence="8 9">
    <name type="scientific">Paractinoplanes ovalisporus</name>
    <dbReference type="NCBI Taxonomy" id="2810368"/>
    <lineage>
        <taxon>Bacteria</taxon>
        <taxon>Bacillati</taxon>
        <taxon>Actinomycetota</taxon>
        <taxon>Actinomycetes</taxon>
        <taxon>Micromonosporales</taxon>
        <taxon>Micromonosporaceae</taxon>
        <taxon>Paractinoplanes</taxon>
    </lineage>
</organism>
<feature type="transmembrane region" description="Helical" evidence="6">
    <location>
        <begin position="475"/>
        <end position="496"/>
    </location>
</feature>
<comment type="caution">
    <text evidence="8">The sequence shown here is derived from an EMBL/GenBank/DDBJ whole genome shotgun (WGS) entry which is preliminary data.</text>
</comment>
<proteinExistence type="predicted"/>
<evidence type="ECO:0000256" key="5">
    <source>
        <dbReference type="SAM" id="MobiDB-lite"/>
    </source>
</evidence>
<evidence type="ECO:0000256" key="4">
    <source>
        <dbReference type="ARBA" id="ARBA00023088"/>
    </source>
</evidence>
<keyword evidence="6" id="KW-1133">Transmembrane helix</keyword>
<feature type="region of interest" description="Disordered" evidence="5">
    <location>
        <begin position="413"/>
        <end position="461"/>
    </location>
</feature>